<evidence type="ECO:0000313" key="1">
    <source>
        <dbReference type="EMBL" id="KKN16918.1"/>
    </source>
</evidence>
<dbReference type="AlphaFoldDB" id="A0A0F9RI20"/>
<organism evidence="1">
    <name type="scientific">marine sediment metagenome</name>
    <dbReference type="NCBI Taxonomy" id="412755"/>
    <lineage>
        <taxon>unclassified sequences</taxon>
        <taxon>metagenomes</taxon>
        <taxon>ecological metagenomes</taxon>
    </lineage>
</organism>
<protein>
    <submittedName>
        <fullName evidence="1">Uncharacterized protein</fullName>
    </submittedName>
</protein>
<reference evidence="1" key="1">
    <citation type="journal article" date="2015" name="Nature">
        <title>Complex archaea that bridge the gap between prokaryotes and eukaryotes.</title>
        <authorList>
            <person name="Spang A."/>
            <person name="Saw J.H."/>
            <person name="Jorgensen S.L."/>
            <person name="Zaremba-Niedzwiedzka K."/>
            <person name="Martijn J."/>
            <person name="Lind A.E."/>
            <person name="van Eijk R."/>
            <person name="Schleper C."/>
            <person name="Guy L."/>
            <person name="Ettema T.J."/>
        </authorList>
    </citation>
    <scope>NUCLEOTIDE SEQUENCE</scope>
</reference>
<dbReference type="EMBL" id="LAZR01003570">
    <property type="protein sequence ID" value="KKN16918.1"/>
    <property type="molecule type" value="Genomic_DNA"/>
</dbReference>
<name>A0A0F9RI20_9ZZZZ</name>
<sequence>MRFGIVELSLGMIEETSRNWSWAHKRVERAQVSRWYNPVLIVIPDDYKVTHEEGEVDLLGPIEELVVAVPDTGMGYGAQYVDEVNENRERFGLPGFFSPSSLTLDVIKAREKFSKLPIGEAFKLLAASPGEMEDPRDVEEKGSFLDRMIRLREERQGGK</sequence>
<accession>A0A0F9RI20</accession>
<comment type="caution">
    <text evidence="1">The sequence shown here is derived from an EMBL/GenBank/DDBJ whole genome shotgun (WGS) entry which is preliminary data.</text>
</comment>
<gene>
    <name evidence="1" type="ORF">LCGC14_0971230</name>
</gene>
<proteinExistence type="predicted"/>